<dbReference type="GO" id="GO:0005686">
    <property type="term" value="C:U2 snRNP"/>
    <property type="evidence" value="ECO:0007669"/>
    <property type="project" value="TreeGrafter"/>
</dbReference>
<reference evidence="2" key="1">
    <citation type="submission" date="2016-05" db="EMBL/GenBank/DDBJ databases">
        <title>Comparative genomics of biotechnologically important yeasts.</title>
        <authorList>
            <consortium name="DOE Joint Genome Institute"/>
            <person name="Riley R."/>
            <person name="Haridas S."/>
            <person name="Wolfe K.H."/>
            <person name="Lopes M.R."/>
            <person name="Hittinger C.T."/>
            <person name="Goker M."/>
            <person name="Salamov A."/>
            <person name="Wisecaver J."/>
            <person name="Long T.M."/>
            <person name="Aerts A.L."/>
            <person name="Barry K."/>
            <person name="Choi C."/>
            <person name="Clum A."/>
            <person name="Coughlan A.Y."/>
            <person name="Deshpande S."/>
            <person name="Douglass A.P."/>
            <person name="Hanson S.J."/>
            <person name="Klenk H.-P."/>
            <person name="Labutti K."/>
            <person name="Lapidus A."/>
            <person name="Lindquist E."/>
            <person name="Lipzen A."/>
            <person name="Meier-Kolthoff J.P."/>
            <person name="Ohm R.A."/>
            <person name="Otillar R.P."/>
            <person name="Pangilinan J."/>
            <person name="Peng Y."/>
            <person name="Rokas A."/>
            <person name="Rosa C.A."/>
            <person name="Scheuner C."/>
            <person name="Sibirny A.A."/>
            <person name="Slot J.C."/>
            <person name="Stielow J.B."/>
            <person name="Sun H."/>
            <person name="Kurtzman C.P."/>
            <person name="Blackwell M."/>
            <person name="Grigoriev I.V."/>
            <person name="Jeffries T.W."/>
        </authorList>
    </citation>
    <scope>NUCLEOTIDE SEQUENCE [LARGE SCALE GENOMIC DNA]</scope>
    <source>
        <strain evidence="2">NRRL Y-1933</strain>
    </source>
</reference>
<accession>A0A1E4RR69</accession>
<dbReference type="Pfam" id="PF07189">
    <property type="entry name" value="SF3b10"/>
    <property type="match status" value="1"/>
</dbReference>
<evidence type="ECO:0008006" key="3">
    <source>
        <dbReference type="Google" id="ProtNLM"/>
    </source>
</evidence>
<dbReference type="PANTHER" id="PTHR20978">
    <property type="entry name" value="SPLICING FACTOR 3B SUBUNIT 5"/>
    <property type="match status" value="1"/>
</dbReference>
<organism evidence="1 2">
    <name type="scientific">Hyphopichia burtonii NRRL Y-1933</name>
    <dbReference type="NCBI Taxonomy" id="984485"/>
    <lineage>
        <taxon>Eukaryota</taxon>
        <taxon>Fungi</taxon>
        <taxon>Dikarya</taxon>
        <taxon>Ascomycota</taxon>
        <taxon>Saccharomycotina</taxon>
        <taxon>Pichiomycetes</taxon>
        <taxon>Debaryomycetaceae</taxon>
        <taxon>Hyphopichia</taxon>
    </lineage>
</organism>
<dbReference type="PANTHER" id="PTHR20978:SF0">
    <property type="entry name" value="SPLICING FACTOR 3B SUBUNIT 5"/>
    <property type="match status" value="1"/>
</dbReference>
<sequence length="78" mass="9090">MADKQRDINLYNLQRSKYLSVGDPNTSRNEFVTSIKRDTYSSLAQHDNLLLYNSVALNRPMELTRIEMIKKMVSPLDK</sequence>
<name>A0A1E4RR69_9ASCO</name>
<proteinExistence type="predicted"/>
<dbReference type="GeneID" id="30992739"/>
<dbReference type="InterPro" id="IPR009846">
    <property type="entry name" value="SF3b5/RDS3-10"/>
</dbReference>
<dbReference type="STRING" id="984485.A0A1E4RR69"/>
<evidence type="ECO:0000313" key="2">
    <source>
        <dbReference type="Proteomes" id="UP000095085"/>
    </source>
</evidence>
<gene>
    <name evidence="1" type="ORF">HYPBUDRAFT_102333</name>
</gene>
<dbReference type="RefSeq" id="XP_020078819.1">
    <property type="nucleotide sequence ID" value="XM_020218189.1"/>
</dbReference>
<dbReference type="OrthoDB" id="274726at2759"/>
<protein>
    <recommendedName>
        <fullName evidence="3">Splicing factor subunit</fullName>
    </recommendedName>
</protein>
<dbReference type="EMBL" id="KV454538">
    <property type="protein sequence ID" value="ODV69752.1"/>
    <property type="molecule type" value="Genomic_DNA"/>
</dbReference>
<keyword evidence="2" id="KW-1185">Reference proteome</keyword>
<dbReference type="GO" id="GO:0071011">
    <property type="term" value="C:precatalytic spliceosome"/>
    <property type="evidence" value="ECO:0007669"/>
    <property type="project" value="TreeGrafter"/>
</dbReference>
<evidence type="ECO:0000313" key="1">
    <source>
        <dbReference type="EMBL" id="ODV69752.1"/>
    </source>
</evidence>
<dbReference type="Proteomes" id="UP000095085">
    <property type="component" value="Unassembled WGS sequence"/>
</dbReference>
<dbReference type="AlphaFoldDB" id="A0A1E4RR69"/>
<dbReference type="GO" id="GO:0000398">
    <property type="term" value="P:mRNA splicing, via spliceosome"/>
    <property type="evidence" value="ECO:0007669"/>
    <property type="project" value="TreeGrafter"/>
</dbReference>